<accession>A0A1J1HQ34</accession>
<protein>
    <submittedName>
        <fullName evidence="1">CLUMA_CG003365, isoform A</fullName>
    </submittedName>
</protein>
<dbReference type="Proteomes" id="UP000183832">
    <property type="component" value="Unassembled WGS sequence"/>
</dbReference>
<sequence length="265" mass="29787">MQFNTTMVLINNRDEYYSRSTQNATLNFKSDRKSVYGIDLAGAVRGTWLGISAIDETIKIGNLANVTGEENQGKLGRGPIVTNFIESDDTIELYNKNLLEKAHDFSSFNFLSVEITSDSIKSSYLSNIPKAYHILPLGYTGIGNSPLVKPFVKVVAGSDIFKNVVDNHKDSKKEDFIKALMDILKCDRKYFPDEELISRRKETAEPFSSIHVVVPSVGYGTRTRTVILVDNNDNIDYIEETMKTEDPNGEWETTQITFSGMTTRL</sequence>
<dbReference type="GO" id="GO:0005794">
    <property type="term" value="C:Golgi apparatus"/>
    <property type="evidence" value="ECO:0007669"/>
    <property type="project" value="TreeGrafter"/>
</dbReference>
<keyword evidence="2" id="KW-1185">Reference proteome</keyword>
<gene>
    <name evidence="1" type="ORF">CLUMA_CG003365</name>
</gene>
<dbReference type="OrthoDB" id="191601at2759"/>
<organism evidence="1 2">
    <name type="scientific">Clunio marinus</name>
    <dbReference type="NCBI Taxonomy" id="568069"/>
    <lineage>
        <taxon>Eukaryota</taxon>
        <taxon>Metazoa</taxon>
        <taxon>Ecdysozoa</taxon>
        <taxon>Arthropoda</taxon>
        <taxon>Hexapoda</taxon>
        <taxon>Insecta</taxon>
        <taxon>Pterygota</taxon>
        <taxon>Neoptera</taxon>
        <taxon>Endopterygota</taxon>
        <taxon>Diptera</taxon>
        <taxon>Nematocera</taxon>
        <taxon>Chironomoidea</taxon>
        <taxon>Chironomidae</taxon>
        <taxon>Clunio</taxon>
    </lineage>
</organism>
<reference evidence="1 2" key="1">
    <citation type="submission" date="2015-04" db="EMBL/GenBank/DDBJ databases">
        <authorList>
            <person name="Syromyatnikov M.Y."/>
            <person name="Popov V.N."/>
        </authorList>
    </citation>
    <scope>NUCLEOTIDE SEQUENCE [LARGE SCALE GENOMIC DNA]</scope>
</reference>
<dbReference type="PANTHER" id="PTHR17985">
    <property type="entry name" value="SER/THR-RICH PROTEIN T10 IN DGCR REGION"/>
    <property type="match status" value="1"/>
</dbReference>
<evidence type="ECO:0000313" key="1">
    <source>
        <dbReference type="EMBL" id="CRK89634.1"/>
    </source>
</evidence>
<proteinExistence type="predicted"/>
<dbReference type="AlphaFoldDB" id="A0A1J1HQ34"/>
<dbReference type="InterPro" id="IPR008551">
    <property type="entry name" value="TANGO2"/>
</dbReference>
<dbReference type="GO" id="GO:0009306">
    <property type="term" value="P:protein secretion"/>
    <property type="evidence" value="ECO:0007669"/>
    <property type="project" value="TreeGrafter"/>
</dbReference>
<evidence type="ECO:0000313" key="2">
    <source>
        <dbReference type="Proteomes" id="UP000183832"/>
    </source>
</evidence>
<name>A0A1J1HQ34_9DIPT</name>
<dbReference type="PANTHER" id="PTHR17985:SF8">
    <property type="entry name" value="TRANSPORT AND GOLGI ORGANIZATION PROTEIN 2 HOMOLOG"/>
    <property type="match status" value="1"/>
</dbReference>
<dbReference type="Pfam" id="PF05742">
    <property type="entry name" value="TANGO2"/>
    <property type="match status" value="1"/>
</dbReference>
<dbReference type="GO" id="GO:0007030">
    <property type="term" value="P:Golgi organization"/>
    <property type="evidence" value="ECO:0007669"/>
    <property type="project" value="TreeGrafter"/>
</dbReference>
<dbReference type="STRING" id="568069.A0A1J1HQ34"/>
<dbReference type="EMBL" id="CVRI01000013">
    <property type="protein sequence ID" value="CRK89634.1"/>
    <property type="molecule type" value="Genomic_DNA"/>
</dbReference>